<dbReference type="Proteomes" id="UP001497480">
    <property type="component" value="Unassembled WGS sequence"/>
</dbReference>
<dbReference type="InterPro" id="IPR008271">
    <property type="entry name" value="Ser/Thr_kinase_AS"/>
</dbReference>
<evidence type="ECO:0000256" key="13">
    <source>
        <dbReference type="RuleBase" id="RU000304"/>
    </source>
</evidence>
<evidence type="ECO:0000256" key="5">
    <source>
        <dbReference type="ARBA" id="ARBA00022490"/>
    </source>
</evidence>
<organism evidence="16 17">
    <name type="scientific">Lupinus luteus</name>
    <name type="common">European yellow lupine</name>
    <dbReference type="NCBI Taxonomy" id="3873"/>
    <lineage>
        <taxon>Eukaryota</taxon>
        <taxon>Viridiplantae</taxon>
        <taxon>Streptophyta</taxon>
        <taxon>Embryophyta</taxon>
        <taxon>Tracheophyta</taxon>
        <taxon>Spermatophyta</taxon>
        <taxon>Magnoliopsida</taxon>
        <taxon>eudicotyledons</taxon>
        <taxon>Gunneridae</taxon>
        <taxon>Pentapetalae</taxon>
        <taxon>rosids</taxon>
        <taxon>fabids</taxon>
        <taxon>Fabales</taxon>
        <taxon>Fabaceae</taxon>
        <taxon>Papilionoideae</taxon>
        <taxon>50 kb inversion clade</taxon>
        <taxon>genistoids sensu lato</taxon>
        <taxon>core genistoids</taxon>
        <taxon>Genisteae</taxon>
        <taxon>Lupinus</taxon>
    </lineage>
</organism>
<evidence type="ECO:0000256" key="3">
    <source>
        <dbReference type="ARBA" id="ARBA00011245"/>
    </source>
</evidence>
<dbReference type="FunFam" id="3.30.200.20:FF:000538">
    <property type="entry name" value="Putative Casein kinase I"/>
    <property type="match status" value="1"/>
</dbReference>
<feature type="compositionally biased region" description="Polar residues" evidence="14">
    <location>
        <begin position="397"/>
        <end position="418"/>
    </location>
</feature>
<dbReference type="CDD" id="cd14125">
    <property type="entry name" value="STKc_CK1_delta_epsilon"/>
    <property type="match status" value="1"/>
</dbReference>
<dbReference type="InterPro" id="IPR050235">
    <property type="entry name" value="CK1_Ser-Thr_kinase"/>
</dbReference>
<evidence type="ECO:0000256" key="1">
    <source>
        <dbReference type="ARBA" id="ARBA00004496"/>
    </source>
</evidence>
<keyword evidence="5" id="KW-0963">Cytoplasm</keyword>
<evidence type="ECO:0000256" key="9">
    <source>
        <dbReference type="ARBA" id="ARBA00022777"/>
    </source>
</evidence>
<evidence type="ECO:0000256" key="2">
    <source>
        <dbReference type="ARBA" id="ARBA00005926"/>
    </source>
</evidence>
<evidence type="ECO:0000259" key="15">
    <source>
        <dbReference type="PROSITE" id="PS50011"/>
    </source>
</evidence>
<dbReference type="PROSITE" id="PS00107">
    <property type="entry name" value="PROTEIN_KINASE_ATP"/>
    <property type="match status" value="1"/>
</dbReference>
<comment type="subcellular location">
    <subcellularLocation>
        <location evidence="1">Cytoplasm</location>
    </subcellularLocation>
</comment>
<dbReference type="GO" id="GO:0004674">
    <property type="term" value="F:protein serine/threonine kinase activity"/>
    <property type="evidence" value="ECO:0007669"/>
    <property type="project" value="UniProtKB-KW"/>
</dbReference>
<evidence type="ECO:0000256" key="7">
    <source>
        <dbReference type="ARBA" id="ARBA00022679"/>
    </source>
</evidence>
<dbReference type="EC" id="2.7.11.1" evidence="4"/>
<dbReference type="InterPro" id="IPR017441">
    <property type="entry name" value="Protein_kinase_ATP_BS"/>
</dbReference>
<feature type="binding site" evidence="12">
    <location>
        <position position="38"/>
    </location>
    <ligand>
        <name>ATP</name>
        <dbReference type="ChEBI" id="CHEBI:30616"/>
    </ligand>
</feature>
<dbReference type="InterPro" id="IPR011009">
    <property type="entry name" value="Kinase-like_dom_sf"/>
</dbReference>
<evidence type="ECO:0000313" key="17">
    <source>
        <dbReference type="Proteomes" id="UP001497480"/>
    </source>
</evidence>
<gene>
    <name evidence="16" type="ORF">LLUT_LOCUS31358</name>
</gene>
<evidence type="ECO:0000313" key="16">
    <source>
        <dbReference type="EMBL" id="CAL0330298.1"/>
    </source>
</evidence>
<evidence type="ECO:0000256" key="10">
    <source>
        <dbReference type="ARBA" id="ARBA00022840"/>
    </source>
</evidence>
<dbReference type="InterPro" id="IPR000719">
    <property type="entry name" value="Prot_kinase_dom"/>
</dbReference>
<dbReference type="AlphaFoldDB" id="A0AAV1YB41"/>
<dbReference type="SMART" id="SM00220">
    <property type="entry name" value="S_TKc"/>
    <property type="match status" value="1"/>
</dbReference>
<comment type="subunit">
    <text evidence="3">Monomer.</text>
</comment>
<comment type="function">
    <text evidence="11">Casein kinases are operationally defined by their preferential utilization of acidic proteins such as caseins as substrates. It can phosphorylate a large number of proteins.</text>
</comment>
<keyword evidence="17" id="KW-1185">Reference proteome</keyword>
<dbReference type="FunFam" id="1.10.510.10:FF:000134">
    <property type="entry name" value="Casein kinase I isoform delta-like"/>
    <property type="match status" value="1"/>
</dbReference>
<dbReference type="GO" id="GO:0005524">
    <property type="term" value="F:ATP binding"/>
    <property type="evidence" value="ECO:0007669"/>
    <property type="project" value="UniProtKB-UniRule"/>
</dbReference>
<keyword evidence="10 12" id="KW-0067">ATP-binding</keyword>
<keyword evidence="8 12" id="KW-0547">Nucleotide-binding</keyword>
<dbReference type="PROSITE" id="PS50011">
    <property type="entry name" value="PROTEIN_KINASE_DOM"/>
    <property type="match status" value="1"/>
</dbReference>
<dbReference type="GO" id="GO:0005737">
    <property type="term" value="C:cytoplasm"/>
    <property type="evidence" value="ECO:0007669"/>
    <property type="project" value="UniProtKB-SubCell"/>
</dbReference>
<dbReference type="PANTHER" id="PTHR11909">
    <property type="entry name" value="CASEIN KINASE-RELATED"/>
    <property type="match status" value="1"/>
</dbReference>
<evidence type="ECO:0000256" key="6">
    <source>
        <dbReference type="ARBA" id="ARBA00022527"/>
    </source>
</evidence>
<evidence type="ECO:0000256" key="8">
    <source>
        <dbReference type="ARBA" id="ARBA00022741"/>
    </source>
</evidence>
<evidence type="ECO:0000256" key="12">
    <source>
        <dbReference type="PROSITE-ProRule" id="PRU10141"/>
    </source>
</evidence>
<comment type="caution">
    <text evidence="16">The sequence shown here is derived from an EMBL/GenBank/DDBJ whole genome shotgun (WGS) entry which is preliminary data.</text>
</comment>
<name>A0AAV1YB41_LUPLU</name>
<dbReference type="PROSITE" id="PS00108">
    <property type="entry name" value="PROTEIN_KINASE_ST"/>
    <property type="match status" value="1"/>
</dbReference>
<evidence type="ECO:0000256" key="4">
    <source>
        <dbReference type="ARBA" id="ARBA00012513"/>
    </source>
</evidence>
<keyword evidence="6 13" id="KW-0723">Serine/threonine-protein kinase</keyword>
<comment type="similarity">
    <text evidence="2">Belongs to the protein kinase superfamily. CK1 Ser/Thr protein kinase family. Casein kinase I subfamily.</text>
</comment>
<evidence type="ECO:0000256" key="14">
    <source>
        <dbReference type="SAM" id="MobiDB-lite"/>
    </source>
</evidence>
<protein>
    <recommendedName>
        <fullName evidence="4">non-specific serine/threonine protein kinase</fullName>
        <ecNumber evidence="4">2.7.11.1</ecNumber>
    </recommendedName>
</protein>
<feature type="region of interest" description="Disordered" evidence="14">
    <location>
        <begin position="397"/>
        <end position="425"/>
    </location>
</feature>
<feature type="domain" description="Protein kinase" evidence="15">
    <location>
        <begin position="9"/>
        <end position="278"/>
    </location>
</feature>
<dbReference type="SUPFAM" id="SSF56112">
    <property type="entry name" value="Protein kinase-like (PK-like)"/>
    <property type="match status" value="1"/>
</dbReference>
<dbReference type="Gene3D" id="1.10.510.10">
    <property type="entry name" value="Transferase(Phosphotransferase) domain 1"/>
    <property type="match status" value="1"/>
</dbReference>
<keyword evidence="7" id="KW-0808">Transferase</keyword>
<sequence length="452" mass="50763">MEPRVGNKFRLGRKIGSGSFGEIYLGTNIQTNEEVAVKLENVKTKHPQLLYESKLYRILQGGTGIPNARWFGVEGDYNVLVMDLLGPSLEDLFNFCSRKLSLKSVLMLADQMINRVEFIHSKSFLHRDIKPDNFLMGLGRRANQVYAIDFGLAKKYRDSSTHQHIPYRENKNLTGTARYASINTHLGIEQSRRDDLESLGYVLMYFLRGSLPWQGLKAGTKKQKYEKISEKKVSTSIEALCRSYPTEFASYFHYCRSLRFDDKPAYDYLKRTFRELFIREGFQFDYVFDWTILKYQQSQLATPPARAIGPGAGTSSGILPAVNNADRQIGGEESRPPPGLVSVDSSRRRMPAPILNSLSSANFLGQSSGSSRRAAASSSRDAFVGAESDILARTASPGATQRFFSGQRSSPIGSSDPTRVSAARSTHHVKNYDTALRGMESLQLENDERTHY</sequence>
<keyword evidence="9" id="KW-0418">Kinase</keyword>
<evidence type="ECO:0000256" key="11">
    <source>
        <dbReference type="ARBA" id="ARBA00024949"/>
    </source>
</evidence>
<proteinExistence type="inferred from homology"/>
<dbReference type="Pfam" id="PF00069">
    <property type="entry name" value="Pkinase"/>
    <property type="match status" value="1"/>
</dbReference>
<dbReference type="EMBL" id="CAXHTB010000022">
    <property type="protein sequence ID" value="CAL0330298.1"/>
    <property type="molecule type" value="Genomic_DNA"/>
</dbReference>
<accession>A0AAV1YB41</accession>
<reference evidence="16 17" key="1">
    <citation type="submission" date="2024-03" db="EMBL/GenBank/DDBJ databases">
        <authorList>
            <person name="Martinez-Hernandez J."/>
        </authorList>
    </citation>
    <scope>NUCLEOTIDE SEQUENCE [LARGE SCALE GENOMIC DNA]</scope>
</reference>